<keyword evidence="8" id="KW-1185">Reference proteome</keyword>
<evidence type="ECO:0000259" key="6">
    <source>
        <dbReference type="PROSITE" id="PS51733"/>
    </source>
</evidence>
<dbReference type="PANTHER" id="PTHR12835">
    <property type="entry name" value="BIOTIN PROTEIN LIGASE"/>
    <property type="match status" value="1"/>
</dbReference>
<evidence type="ECO:0000256" key="4">
    <source>
        <dbReference type="ARBA" id="ARBA00023267"/>
    </source>
</evidence>
<gene>
    <name evidence="7" type="primary">birA</name>
    <name evidence="7" type="ORF">QX99_00525</name>
</gene>
<evidence type="ECO:0000313" key="8">
    <source>
        <dbReference type="Proteomes" id="UP000032287"/>
    </source>
</evidence>
<protein>
    <recommendedName>
        <fullName evidence="5">biotin--[biotin carboxyl-carrier protein] ligase</fullName>
        <ecNumber evidence="5">6.3.4.15</ecNumber>
    </recommendedName>
</protein>
<evidence type="ECO:0000256" key="5">
    <source>
        <dbReference type="ARBA" id="ARBA00024227"/>
    </source>
</evidence>
<dbReference type="Pfam" id="PF03099">
    <property type="entry name" value="BPL_LplA_LipB"/>
    <property type="match status" value="1"/>
</dbReference>
<dbReference type="eggNOG" id="COG0340">
    <property type="taxonomic scope" value="Bacteria"/>
</dbReference>
<proteinExistence type="predicted"/>
<dbReference type="InterPro" id="IPR004408">
    <property type="entry name" value="Biotin_CoA_COase_ligase"/>
</dbReference>
<dbReference type="Proteomes" id="UP000032287">
    <property type="component" value="Unassembled WGS sequence"/>
</dbReference>
<keyword evidence="4" id="KW-0092">Biotin</keyword>
<organism evidence="7 8">
    <name type="scientific">Weissella cibaria</name>
    <dbReference type="NCBI Taxonomy" id="137591"/>
    <lineage>
        <taxon>Bacteria</taxon>
        <taxon>Bacillati</taxon>
        <taxon>Bacillota</taxon>
        <taxon>Bacilli</taxon>
        <taxon>Lactobacillales</taxon>
        <taxon>Lactobacillaceae</taxon>
        <taxon>Weissella</taxon>
    </lineage>
</organism>
<dbReference type="CDD" id="cd16442">
    <property type="entry name" value="BPL"/>
    <property type="match status" value="1"/>
</dbReference>
<dbReference type="GO" id="GO:0005524">
    <property type="term" value="F:ATP binding"/>
    <property type="evidence" value="ECO:0007669"/>
    <property type="project" value="UniProtKB-KW"/>
</dbReference>
<reference evidence="7 8" key="1">
    <citation type="journal article" date="2015" name="Microbiology (Mosc.)">
        <title>Genomics of the Weissella cibaria species with an examination of its metabolic traits.</title>
        <authorList>
            <person name="Lynch K.M."/>
            <person name="Lucid A."/>
            <person name="Arendt E.K."/>
            <person name="Sleator R.D."/>
            <person name="Lucey B."/>
            <person name="Coffey A."/>
        </authorList>
    </citation>
    <scope>NUCLEOTIDE SEQUENCE [LARGE SCALE GENOMIC DNA]</scope>
    <source>
        <strain evidence="7 8">MG1</strain>
    </source>
</reference>
<evidence type="ECO:0000256" key="1">
    <source>
        <dbReference type="ARBA" id="ARBA00022598"/>
    </source>
</evidence>
<dbReference type="GO" id="GO:0016740">
    <property type="term" value="F:transferase activity"/>
    <property type="evidence" value="ECO:0007669"/>
    <property type="project" value="UniProtKB-ARBA"/>
</dbReference>
<dbReference type="EC" id="6.3.4.15" evidence="5"/>
<dbReference type="InterPro" id="IPR008988">
    <property type="entry name" value="Transcriptional_repressor_C"/>
</dbReference>
<keyword evidence="2" id="KW-0547">Nucleotide-binding</keyword>
<evidence type="ECO:0000256" key="3">
    <source>
        <dbReference type="ARBA" id="ARBA00022840"/>
    </source>
</evidence>
<dbReference type="NCBIfam" id="TIGR00121">
    <property type="entry name" value="birA_ligase"/>
    <property type="match status" value="1"/>
</dbReference>
<dbReference type="InterPro" id="IPR045864">
    <property type="entry name" value="aa-tRNA-synth_II/BPL/LPL"/>
</dbReference>
<dbReference type="GO" id="GO:0009249">
    <property type="term" value="P:protein lipoylation"/>
    <property type="evidence" value="ECO:0007669"/>
    <property type="project" value="UniProtKB-ARBA"/>
</dbReference>
<keyword evidence="3" id="KW-0067">ATP-binding</keyword>
<dbReference type="SUPFAM" id="SSF50037">
    <property type="entry name" value="C-terminal domain of transcriptional repressors"/>
    <property type="match status" value="1"/>
</dbReference>
<comment type="caution">
    <text evidence="7">The sequence shown here is derived from an EMBL/GenBank/DDBJ whole genome shotgun (WGS) entry which is preliminary data.</text>
</comment>
<evidence type="ECO:0000256" key="2">
    <source>
        <dbReference type="ARBA" id="ARBA00022741"/>
    </source>
</evidence>
<dbReference type="InterPro" id="IPR004143">
    <property type="entry name" value="BPL_LPL_catalytic"/>
</dbReference>
<dbReference type="PATRIC" id="fig|137591.25.peg.511"/>
<dbReference type="Gene3D" id="2.30.30.100">
    <property type="match status" value="1"/>
</dbReference>
<feature type="domain" description="BPL/LPL catalytic" evidence="6">
    <location>
        <begin position="1"/>
        <end position="182"/>
    </location>
</feature>
<dbReference type="STRING" id="137591.AO080_00530"/>
<dbReference type="SUPFAM" id="SSF55681">
    <property type="entry name" value="Class II aaRS and biotin synthetases"/>
    <property type="match status" value="1"/>
</dbReference>
<dbReference type="GO" id="GO:0004077">
    <property type="term" value="F:biotin--[biotin carboxyl-carrier protein] ligase activity"/>
    <property type="evidence" value="ECO:0007669"/>
    <property type="project" value="UniProtKB-EC"/>
</dbReference>
<dbReference type="EMBL" id="JWHU01000006">
    <property type="protein sequence ID" value="KIU21837.1"/>
    <property type="molecule type" value="Genomic_DNA"/>
</dbReference>
<dbReference type="PROSITE" id="PS51733">
    <property type="entry name" value="BPL_LPL_CATALYTIC"/>
    <property type="match status" value="1"/>
</dbReference>
<dbReference type="InterPro" id="IPR003142">
    <property type="entry name" value="BPL_C"/>
</dbReference>
<dbReference type="Pfam" id="PF02237">
    <property type="entry name" value="BPL_C"/>
    <property type="match status" value="1"/>
</dbReference>
<keyword evidence="1" id="KW-0436">Ligase</keyword>
<dbReference type="AlphaFoldDB" id="A0A0D1LTH4"/>
<dbReference type="Gene3D" id="3.30.930.10">
    <property type="entry name" value="Bira Bifunctional Protein, Domain 2"/>
    <property type="match status" value="1"/>
</dbReference>
<evidence type="ECO:0000313" key="7">
    <source>
        <dbReference type="EMBL" id="KIU21837.1"/>
    </source>
</evidence>
<dbReference type="PANTHER" id="PTHR12835:SF5">
    <property type="entry name" value="BIOTIN--PROTEIN LIGASE"/>
    <property type="match status" value="1"/>
</dbReference>
<dbReference type="GO" id="GO:0005737">
    <property type="term" value="C:cytoplasm"/>
    <property type="evidence" value="ECO:0007669"/>
    <property type="project" value="TreeGrafter"/>
</dbReference>
<accession>A0A0D1LTH4</accession>
<sequence>MDQLRLTTLSPVTITSYATIDSTNTAAKRLIGNTQLQTPVAIVADEQTAGYGRHGRQYFSPDQVGVYLTLVWPVADSRTLNPGQVTTSIAVAAATALSVELGVQVGIKWVNDLYYQHKKVAGILVESVGNHLIIGIGLNINPTDYPVDIQAKAGALTDQQVDREQLVASLLNYFVRYFSLDARDVMRDYRKLSLVIGQQVELVVGKQTIQGHVQDVLDDGGLLVQTDTGQQTFYSGEITKLNMTGWTIS</sequence>
<name>A0A0D1LTH4_9LACO</name>
<dbReference type="RefSeq" id="WP_043710791.1">
    <property type="nucleotide sequence ID" value="NZ_JALOCT010000003.1"/>
</dbReference>